<dbReference type="GO" id="GO:0035267">
    <property type="term" value="C:NuA4 histone acetyltransferase complex"/>
    <property type="evidence" value="ECO:0007669"/>
    <property type="project" value="TreeGrafter"/>
</dbReference>
<dbReference type="PROSITE" id="PS51640">
    <property type="entry name" value="MRG"/>
    <property type="match status" value="1"/>
</dbReference>
<dbReference type="GO" id="GO:0006355">
    <property type="term" value="P:regulation of DNA-templated transcription"/>
    <property type="evidence" value="ECO:0007669"/>
    <property type="project" value="InterPro"/>
</dbReference>
<dbReference type="Pfam" id="PF05712">
    <property type="entry name" value="MRG"/>
    <property type="match status" value="1"/>
</dbReference>
<dbReference type="Pfam" id="PF22732">
    <property type="entry name" value="MSL3_chromo-like"/>
    <property type="match status" value="1"/>
</dbReference>
<evidence type="ECO:0000256" key="6">
    <source>
        <dbReference type="SAM" id="MobiDB-lite"/>
    </source>
</evidence>
<evidence type="ECO:0000256" key="3">
    <source>
        <dbReference type="ARBA" id="ARBA00023015"/>
    </source>
</evidence>
<dbReference type="Proteomes" id="UP000085678">
    <property type="component" value="Unplaced"/>
</dbReference>
<feature type="compositionally biased region" description="Basic and acidic residues" evidence="6">
    <location>
        <begin position="341"/>
        <end position="361"/>
    </location>
</feature>
<evidence type="ECO:0000256" key="1">
    <source>
        <dbReference type="ARBA" id="ARBA00004123"/>
    </source>
</evidence>
<dbReference type="InterPro" id="IPR008676">
    <property type="entry name" value="MRG"/>
</dbReference>
<dbReference type="SUPFAM" id="SSF54160">
    <property type="entry name" value="Chromo domain-like"/>
    <property type="match status" value="1"/>
</dbReference>
<dbReference type="FunFam" id="2.30.30.140:FF:000042">
    <property type="entry name" value="male-specific lethal 3 homolog"/>
    <property type="match status" value="1"/>
</dbReference>
<dbReference type="InterPro" id="IPR038217">
    <property type="entry name" value="MRG_C_sf"/>
</dbReference>
<protein>
    <submittedName>
        <fullName evidence="10">Male-specific lethal 3 homolog isoform X1</fullName>
    </submittedName>
</protein>
<keyword evidence="5" id="KW-0539">Nucleus</keyword>
<dbReference type="InParanoid" id="A0A1S3HJQ2"/>
<dbReference type="RefSeq" id="XP_013386247.1">
    <property type="nucleotide sequence ID" value="XM_013530793.1"/>
</dbReference>
<evidence type="ECO:0000313" key="10">
    <source>
        <dbReference type="RefSeq" id="XP_013386247.1"/>
    </source>
</evidence>
<feature type="domain" description="MRG" evidence="7">
    <location>
        <begin position="176"/>
        <end position="550"/>
    </location>
</feature>
<dbReference type="OrthoDB" id="10044771at2759"/>
<dbReference type="InterPro" id="IPR026541">
    <property type="entry name" value="MRG_dom"/>
</dbReference>
<dbReference type="Gene3D" id="1.10.274.30">
    <property type="entry name" value="MRG domain"/>
    <property type="match status" value="2"/>
</dbReference>
<feature type="domain" description="MSL3 chromodomain-like" evidence="8">
    <location>
        <begin position="10"/>
        <end position="86"/>
    </location>
</feature>
<accession>A0A1S3HJQ2</accession>
<keyword evidence="3" id="KW-0805">Transcription regulation</keyword>
<feature type="region of interest" description="Disordered" evidence="6">
    <location>
        <begin position="309"/>
        <end position="468"/>
    </location>
</feature>
<feature type="compositionally biased region" description="Acidic residues" evidence="6">
    <location>
        <begin position="118"/>
        <end position="176"/>
    </location>
</feature>
<dbReference type="KEGG" id="lak:106155791"/>
<dbReference type="GO" id="GO:0005634">
    <property type="term" value="C:nucleus"/>
    <property type="evidence" value="ECO:0007669"/>
    <property type="project" value="UniProtKB-SubCell"/>
</dbReference>
<dbReference type="PANTHER" id="PTHR10880:SF15">
    <property type="entry name" value="MSL COMPLEX SUBUNIT 3"/>
    <property type="match status" value="1"/>
</dbReference>
<evidence type="ECO:0000259" key="8">
    <source>
        <dbReference type="Pfam" id="PF22732"/>
    </source>
</evidence>
<evidence type="ECO:0000313" key="9">
    <source>
        <dbReference type="Proteomes" id="UP000085678"/>
    </source>
</evidence>
<reference evidence="10" key="1">
    <citation type="submission" date="2025-08" db="UniProtKB">
        <authorList>
            <consortium name="RefSeq"/>
        </authorList>
    </citation>
    <scope>IDENTIFICATION</scope>
    <source>
        <tissue evidence="10">Gonads</tissue>
    </source>
</reference>
<sequence length="565" mass="64014">MSMRGVKFAFEEDEKVLCFEPDPSKARVLYDAKVLEVTTRKRSNGQKGPGYLVHFSGWNSSWDRVVKEDFILKNTEDNRKLMKRLAAIARQIRKNRVRKKRIDEILRQVLKRRPRYDSEEETSEEDECEDVGEEEETTGEEEEDTEREEGEDSTQESGQSEDESTVEGGETEDNPQPEEIAVTEVELEIPDPLKSQLENDFHFINRKKKLVHLPAEPNVVSLLESYVKNYAINLLCSTPHKAARHGHTECVNLCKEVVEGLRICFDFTLPTILLYNLEREQYEKVVNNYKPLMSTKKEKTECQKLAPLHSPTRCTRSGRGSVPNSPSFHESPPSKVAKFTALEKEKEKEHFNVKQEKDVPTPRRLTRGRLNAADATRLSGDSNKSEKMPDLTLEDKGVTEPKRRGSLRSSHRVAALSEAETVPVGRATPPPPLLIPNSISTNASSSSSSGSGSSKLKHAGGRKTPPDREAVLNEVLTWKLVPPEIFTQTPVAPSAVYGAHHLLRLFVKLPDLLCKMGIPERKMNVLLKHLGLFLDYMNAKREEFFPHCVYVDEDTSSNTRNTSKR</sequence>
<keyword evidence="4" id="KW-0804">Transcription</keyword>
<evidence type="ECO:0000256" key="5">
    <source>
        <dbReference type="ARBA" id="ARBA00023242"/>
    </source>
</evidence>
<keyword evidence="9" id="KW-1185">Reference proteome</keyword>
<proteinExistence type="predicted"/>
<feature type="compositionally biased region" description="Basic and acidic residues" evidence="6">
    <location>
        <begin position="383"/>
        <end position="403"/>
    </location>
</feature>
<organism evidence="9 10">
    <name type="scientific">Lingula anatina</name>
    <name type="common">Brachiopod</name>
    <name type="synonym">Lingula unguis</name>
    <dbReference type="NCBI Taxonomy" id="7574"/>
    <lineage>
        <taxon>Eukaryota</taxon>
        <taxon>Metazoa</taxon>
        <taxon>Spiralia</taxon>
        <taxon>Lophotrochozoa</taxon>
        <taxon>Brachiopoda</taxon>
        <taxon>Linguliformea</taxon>
        <taxon>Lingulata</taxon>
        <taxon>Lingulida</taxon>
        <taxon>Linguloidea</taxon>
        <taxon>Lingulidae</taxon>
        <taxon>Lingula</taxon>
    </lineage>
</organism>
<name>A0A1S3HJQ2_LINAN</name>
<dbReference type="FunCoup" id="A0A1S3HJQ2">
    <property type="interactions" value="854"/>
</dbReference>
<evidence type="ECO:0000259" key="7">
    <source>
        <dbReference type="Pfam" id="PF05712"/>
    </source>
</evidence>
<feature type="compositionally biased region" description="Low complexity" evidence="6">
    <location>
        <begin position="435"/>
        <end position="454"/>
    </location>
</feature>
<dbReference type="GO" id="GO:0006325">
    <property type="term" value="P:chromatin organization"/>
    <property type="evidence" value="ECO:0007669"/>
    <property type="project" value="UniProtKB-KW"/>
</dbReference>
<dbReference type="STRING" id="7574.A0A1S3HJQ2"/>
<gene>
    <name evidence="10" type="primary">LOC106155791</name>
</gene>
<dbReference type="AlphaFoldDB" id="A0A1S3HJQ2"/>
<evidence type="ECO:0000256" key="4">
    <source>
        <dbReference type="ARBA" id="ARBA00023163"/>
    </source>
</evidence>
<evidence type="ECO:0000256" key="2">
    <source>
        <dbReference type="ARBA" id="ARBA00022853"/>
    </source>
</evidence>
<feature type="region of interest" description="Disordered" evidence="6">
    <location>
        <begin position="113"/>
        <end position="178"/>
    </location>
</feature>
<dbReference type="GO" id="GO:0072487">
    <property type="term" value="C:MSL complex"/>
    <property type="evidence" value="ECO:0007669"/>
    <property type="project" value="TreeGrafter"/>
</dbReference>
<dbReference type="Gene3D" id="2.30.30.140">
    <property type="match status" value="1"/>
</dbReference>
<dbReference type="InterPro" id="IPR016197">
    <property type="entry name" value="Chromo-like_dom_sf"/>
</dbReference>
<dbReference type="GeneID" id="106155791"/>
<dbReference type="PANTHER" id="PTHR10880">
    <property type="entry name" value="MORTALITY FACTOR 4-LIKE PROTEIN"/>
    <property type="match status" value="1"/>
</dbReference>
<keyword evidence="2" id="KW-0156">Chromatin regulator</keyword>
<comment type="subcellular location">
    <subcellularLocation>
        <location evidence="1">Nucleus</location>
    </subcellularLocation>
</comment>
<dbReference type="InterPro" id="IPR053820">
    <property type="entry name" value="MSL3_chromo-like"/>
</dbReference>